<dbReference type="InterPro" id="IPR003591">
    <property type="entry name" value="Leu-rich_rpt_typical-subtyp"/>
</dbReference>
<dbReference type="Proteomes" id="UP001280121">
    <property type="component" value="Unassembled WGS sequence"/>
</dbReference>
<keyword evidence="4" id="KW-0433">Leucine-rich repeat</keyword>
<protein>
    <recommendedName>
        <fullName evidence="14">Leucine-rich repeat-containing N-terminal plant-type domain-containing protein</fullName>
    </recommendedName>
</protein>
<dbReference type="SUPFAM" id="SSF52058">
    <property type="entry name" value="L domain-like"/>
    <property type="match status" value="3"/>
</dbReference>
<dbReference type="InterPro" id="IPR013210">
    <property type="entry name" value="LRR_N_plant-typ"/>
</dbReference>
<feature type="domain" description="Leucine-rich repeat-containing N-terminal plant-type" evidence="14">
    <location>
        <begin position="32"/>
        <end position="70"/>
    </location>
</feature>
<comment type="similarity">
    <text evidence="2">Belongs to the RLP family.</text>
</comment>
<keyword evidence="16" id="KW-1185">Reference proteome</keyword>
<keyword evidence="10" id="KW-0675">Receptor</keyword>
<dbReference type="FunFam" id="3.80.10.10:FF:000111">
    <property type="entry name" value="LRR receptor-like serine/threonine-protein kinase ERECTA"/>
    <property type="match status" value="1"/>
</dbReference>
<dbReference type="InterPro" id="IPR046956">
    <property type="entry name" value="RLP23-like"/>
</dbReference>
<dbReference type="PROSITE" id="PS51450">
    <property type="entry name" value="LRR"/>
    <property type="match status" value="1"/>
</dbReference>
<evidence type="ECO:0000256" key="12">
    <source>
        <dbReference type="SAM" id="Phobius"/>
    </source>
</evidence>
<evidence type="ECO:0000256" key="6">
    <source>
        <dbReference type="ARBA" id="ARBA00022729"/>
    </source>
</evidence>
<evidence type="ECO:0000256" key="8">
    <source>
        <dbReference type="ARBA" id="ARBA00022989"/>
    </source>
</evidence>
<evidence type="ECO:0000256" key="4">
    <source>
        <dbReference type="ARBA" id="ARBA00022614"/>
    </source>
</evidence>
<comment type="subcellular location">
    <subcellularLocation>
        <location evidence="1">Cell membrane</location>
        <topology evidence="1">Single-pass type I membrane protein</topology>
    </subcellularLocation>
</comment>
<dbReference type="InterPro" id="IPR001611">
    <property type="entry name" value="Leu-rich_rpt"/>
</dbReference>
<accession>A0AAD9TNV4</accession>
<dbReference type="EMBL" id="JANJYI010000008">
    <property type="protein sequence ID" value="KAK2639186.1"/>
    <property type="molecule type" value="Genomic_DNA"/>
</dbReference>
<dbReference type="Pfam" id="PF08263">
    <property type="entry name" value="LRRNT_2"/>
    <property type="match status" value="1"/>
</dbReference>
<keyword evidence="11" id="KW-0325">Glycoprotein</keyword>
<dbReference type="Pfam" id="PF00560">
    <property type="entry name" value="LRR_1"/>
    <property type="match status" value="10"/>
</dbReference>
<dbReference type="AlphaFoldDB" id="A0AAD9TNV4"/>
<name>A0AAD9TNV4_9ROSI</name>
<evidence type="ECO:0000256" key="9">
    <source>
        <dbReference type="ARBA" id="ARBA00023136"/>
    </source>
</evidence>
<evidence type="ECO:0000256" key="11">
    <source>
        <dbReference type="ARBA" id="ARBA00023180"/>
    </source>
</evidence>
<dbReference type="Gene3D" id="3.80.10.10">
    <property type="entry name" value="Ribonuclease Inhibitor"/>
    <property type="match status" value="4"/>
</dbReference>
<keyword evidence="3" id="KW-1003">Cell membrane</keyword>
<proteinExistence type="inferred from homology"/>
<evidence type="ECO:0000256" key="5">
    <source>
        <dbReference type="ARBA" id="ARBA00022692"/>
    </source>
</evidence>
<comment type="caution">
    <text evidence="15">The sequence shown here is derived from an EMBL/GenBank/DDBJ whole genome shotgun (WGS) entry which is preliminary data.</text>
</comment>
<evidence type="ECO:0000313" key="15">
    <source>
        <dbReference type="EMBL" id="KAK2639186.1"/>
    </source>
</evidence>
<evidence type="ECO:0000256" key="7">
    <source>
        <dbReference type="ARBA" id="ARBA00022737"/>
    </source>
</evidence>
<keyword evidence="9 12" id="KW-0472">Membrane</keyword>
<dbReference type="PANTHER" id="PTHR48063:SF98">
    <property type="entry name" value="LRR RECEPTOR-LIKE SERINE_THREONINE-PROTEIN KINASE FLS2"/>
    <property type="match status" value="1"/>
</dbReference>
<evidence type="ECO:0000259" key="14">
    <source>
        <dbReference type="Pfam" id="PF08263"/>
    </source>
</evidence>
<reference evidence="15" key="1">
    <citation type="journal article" date="2023" name="Plant J.">
        <title>Genome sequences and population genomics provide insights into the demographic history, inbreeding, and mutation load of two 'living fossil' tree species of Dipteronia.</title>
        <authorList>
            <person name="Feng Y."/>
            <person name="Comes H.P."/>
            <person name="Chen J."/>
            <person name="Zhu S."/>
            <person name="Lu R."/>
            <person name="Zhang X."/>
            <person name="Li P."/>
            <person name="Qiu J."/>
            <person name="Olsen K.M."/>
            <person name="Qiu Y."/>
        </authorList>
    </citation>
    <scope>NUCLEOTIDE SEQUENCE</scope>
    <source>
        <strain evidence="15">KIB01</strain>
    </source>
</reference>
<keyword evidence="7" id="KW-0677">Repeat</keyword>
<evidence type="ECO:0000256" key="2">
    <source>
        <dbReference type="ARBA" id="ARBA00009592"/>
    </source>
</evidence>
<dbReference type="PANTHER" id="PTHR48063">
    <property type="entry name" value="LRR RECEPTOR-LIKE KINASE"/>
    <property type="match status" value="1"/>
</dbReference>
<dbReference type="InterPro" id="IPR032675">
    <property type="entry name" value="LRR_dom_sf"/>
</dbReference>
<sequence length="844" mass="93582">MSAVAIVLLELLAIATINISFCSGSSYVGCIKSEGEALSKFKQDLKDPSNRLASWTGDGDCCTWNGVVCNNYTGHVLELRLENPYLRPRLEGLSSLKYLDLSTVNLSNASDWLLVINRLPSLVVLKLRGCLDHNFRLLPIANTSLLATLDLSFNNFDNSILSWVFSLTHLVSFTASSNNFQGPTPEGFKNLTSLRHLLLDENKFNSSIPNWLYTFSHLESLDLGKNSLQGMISDSLVNMTSITYFDVSFNKLEWTIPRPLGRFCNLKSIFLAGVKLSQEISEVLDIFSTCNPEGLQQLVMSDCQLFGHIPSYLGEFSSLVKLDLSFNKLNGTLSETHFANLTNLLTFIVSGNSLILNVSPTWHPAFQLLRLGLGSCHLGPRYPSWLHSQKQLSHLDLSGTGITDTIPKTLWDSLSKFRVLNLSHNQFYGEFPGLTEVDNLISFDLSFNNLSGSISHFICNGTSEFMLLQILNLGDNFFSGEIPDCWMNWNFLTVLNLGNNKFSGNLPISMGTLTSLQSLHLRENNFSGTIPVSLKNCTSLLALDIGENEFVGNVPTWVGESFSKMLILNVHSNNFHGLLPPELCHLASLQILDVAYNNLSGTIPKCFSNFSAMVKMNYSSGNYIQCNTFFVHTDSGRNYLESASLVIKGREVQYSSILNLVRSIDLSNNNFSGEIPTEVTNLEALQTLNLSHNFFSGKIPESIGAMGSLESVDLSSNQFSGKIPKSISSLTLLSHLNLSDNNLIGKIPSSTQLQSFDTSSFTGNELCGPPLLKNCTEIVPTPGSETGNEDEVDWLFYVSITLGFIVGFWSVIGSLLVNKRWRYMYCHFLDLLGDKLWNVVRKCC</sequence>
<organism evidence="15 16">
    <name type="scientific">Dipteronia dyeriana</name>
    <dbReference type="NCBI Taxonomy" id="168575"/>
    <lineage>
        <taxon>Eukaryota</taxon>
        <taxon>Viridiplantae</taxon>
        <taxon>Streptophyta</taxon>
        <taxon>Embryophyta</taxon>
        <taxon>Tracheophyta</taxon>
        <taxon>Spermatophyta</taxon>
        <taxon>Magnoliopsida</taxon>
        <taxon>eudicotyledons</taxon>
        <taxon>Gunneridae</taxon>
        <taxon>Pentapetalae</taxon>
        <taxon>rosids</taxon>
        <taxon>malvids</taxon>
        <taxon>Sapindales</taxon>
        <taxon>Sapindaceae</taxon>
        <taxon>Hippocastanoideae</taxon>
        <taxon>Acereae</taxon>
        <taxon>Dipteronia</taxon>
    </lineage>
</organism>
<dbReference type="GO" id="GO:0005886">
    <property type="term" value="C:plasma membrane"/>
    <property type="evidence" value="ECO:0007669"/>
    <property type="project" value="UniProtKB-SubCell"/>
</dbReference>
<evidence type="ECO:0000256" key="13">
    <source>
        <dbReference type="SAM" id="SignalP"/>
    </source>
</evidence>
<evidence type="ECO:0000256" key="10">
    <source>
        <dbReference type="ARBA" id="ARBA00023170"/>
    </source>
</evidence>
<dbReference type="FunFam" id="3.80.10.10:FF:000041">
    <property type="entry name" value="LRR receptor-like serine/threonine-protein kinase ERECTA"/>
    <property type="match status" value="1"/>
</dbReference>
<evidence type="ECO:0000313" key="16">
    <source>
        <dbReference type="Proteomes" id="UP001280121"/>
    </source>
</evidence>
<keyword evidence="8 12" id="KW-1133">Transmembrane helix</keyword>
<keyword evidence="6 13" id="KW-0732">Signal</keyword>
<gene>
    <name evidence="15" type="ORF">Ddye_026981</name>
</gene>
<feature type="signal peptide" evidence="13">
    <location>
        <begin position="1"/>
        <end position="24"/>
    </location>
</feature>
<evidence type="ECO:0000256" key="3">
    <source>
        <dbReference type="ARBA" id="ARBA00022475"/>
    </source>
</evidence>
<feature type="transmembrane region" description="Helical" evidence="12">
    <location>
        <begin position="794"/>
        <end position="817"/>
    </location>
</feature>
<keyword evidence="5 12" id="KW-0812">Transmembrane</keyword>
<evidence type="ECO:0000256" key="1">
    <source>
        <dbReference type="ARBA" id="ARBA00004251"/>
    </source>
</evidence>
<feature type="chain" id="PRO_5042255286" description="Leucine-rich repeat-containing N-terminal plant-type domain-containing protein" evidence="13">
    <location>
        <begin position="25"/>
        <end position="844"/>
    </location>
</feature>
<dbReference type="SMART" id="SM00369">
    <property type="entry name" value="LRR_TYP"/>
    <property type="match status" value="6"/>
</dbReference>